<dbReference type="HOGENOM" id="CLU_031481_1_0_1"/>
<feature type="compositionally biased region" description="Polar residues" evidence="2">
    <location>
        <begin position="1"/>
        <end position="11"/>
    </location>
</feature>
<proteinExistence type="predicted"/>
<evidence type="ECO:0000256" key="2">
    <source>
        <dbReference type="SAM" id="MobiDB-lite"/>
    </source>
</evidence>
<dbReference type="AlphaFoldDB" id="A0A0D0C6L9"/>
<accession>A0A0D0C6L9</accession>
<evidence type="ECO:0000256" key="1">
    <source>
        <dbReference type="SAM" id="Coils"/>
    </source>
</evidence>
<feature type="coiled-coil region" evidence="1">
    <location>
        <begin position="63"/>
        <end position="118"/>
    </location>
</feature>
<name>A0A0D0C6L9_9AGAR</name>
<dbReference type="EMBL" id="KN834786">
    <property type="protein sequence ID" value="KIK58159.1"/>
    <property type="molecule type" value="Genomic_DNA"/>
</dbReference>
<dbReference type="Proteomes" id="UP000053593">
    <property type="component" value="Unassembled WGS sequence"/>
</dbReference>
<feature type="region of interest" description="Disordered" evidence="2">
    <location>
        <begin position="1"/>
        <end position="42"/>
    </location>
</feature>
<protein>
    <submittedName>
        <fullName evidence="3">Uncharacterized protein</fullName>
    </submittedName>
</protein>
<evidence type="ECO:0000313" key="4">
    <source>
        <dbReference type="Proteomes" id="UP000053593"/>
    </source>
</evidence>
<evidence type="ECO:0000313" key="3">
    <source>
        <dbReference type="EMBL" id="KIK58159.1"/>
    </source>
</evidence>
<gene>
    <name evidence="3" type="ORF">GYMLUDRAFT_60747</name>
</gene>
<keyword evidence="1" id="KW-0175">Coiled coil</keyword>
<sequence>MDANHHFSSPDATAAETKRKSSPGTEDRKPHHGSESSIRELKRAHAKCEDKWRRHLEAKDNQIRDLTRLLSSADHRNRELERSLSIEHRKNQDLQFELRQTQRENQMKNDQMNDLQYQLSVAQTDIHRSQQKLAENQELLDARRRELEGAQAFLNTTDAYSGAEIVGMVKGFNAEVFQVAAFITDTIEESFHPRQSKGCDSESLAVTEKYLGPRVVSFLRHIAGAALEDQVTVVQNALQSGLNCLSYKVLRQWSTDADANDAFNKVYSGIRARTNQTVISGTWRSLTRAHIKHAVYHHDHILQNFGKLVQAVLTVAGWWPEKDSEVETIIDKQVSRIVELLAKLDEAMTERIISMEMMLKFPHPGTGFNSREMEDADGGRKTLDGTVLFVSEVGLEKIDSKDGKFQSTVLLKSKVLLEEAFADMKNGHTEVDNMEE</sequence>
<keyword evidence="4" id="KW-1185">Reference proteome</keyword>
<organism evidence="3 4">
    <name type="scientific">Collybiopsis luxurians FD-317 M1</name>
    <dbReference type="NCBI Taxonomy" id="944289"/>
    <lineage>
        <taxon>Eukaryota</taxon>
        <taxon>Fungi</taxon>
        <taxon>Dikarya</taxon>
        <taxon>Basidiomycota</taxon>
        <taxon>Agaricomycotina</taxon>
        <taxon>Agaricomycetes</taxon>
        <taxon>Agaricomycetidae</taxon>
        <taxon>Agaricales</taxon>
        <taxon>Marasmiineae</taxon>
        <taxon>Omphalotaceae</taxon>
        <taxon>Collybiopsis</taxon>
        <taxon>Collybiopsis luxurians</taxon>
    </lineage>
</organism>
<dbReference type="OrthoDB" id="3147752at2759"/>
<reference evidence="3 4" key="1">
    <citation type="submission" date="2014-04" db="EMBL/GenBank/DDBJ databases">
        <title>Evolutionary Origins and Diversification of the Mycorrhizal Mutualists.</title>
        <authorList>
            <consortium name="DOE Joint Genome Institute"/>
            <consortium name="Mycorrhizal Genomics Consortium"/>
            <person name="Kohler A."/>
            <person name="Kuo A."/>
            <person name="Nagy L.G."/>
            <person name="Floudas D."/>
            <person name="Copeland A."/>
            <person name="Barry K.W."/>
            <person name="Cichocki N."/>
            <person name="Veneault-Fourrey C."/>
            <person name="LaButti K."/>
            <person name="Lindquist E.A."/>
            <person name="Lipzen A."/>
            <person name="Lundell T."/>
            <person name="Morin E."/>
            <person name="Murat C."/>
            <person name="Riley R."/>
            <person name="Ohm R."/>
            <person name="Sun H."/>
            <person name="Tunlid A."/>
            <person name="Henrissat B."/>
            <person name="Grigoriev I.V."/>
            <person name="Hibbett D.S."/>
            <person name="Martin F."/>
        </authorList>
    </citation>
    <scope>NUCLEOTIDE SEQUENCE [LARGE SCALE GENOMIC DNA]</scope>
    <source>
        <strain evidence="3 4">FD-317 M1</strain>
    </source>
</reference>
<feature type="compositionally biased region" description="Basic and acidic residues" evidence="2">
    <location>
        <begin position="25"/>
        <end position="42"/>
    </location>
</feature>